<feature type="region of interest" description="Disordered" evidence="7">
    <location>
        <begin position="89"/>
        <end position="119"/>
    </location>
</feature>
<reference evidence="8 9" key="1">
    <citation type="journal article" date="2012" name="Genome Biol.">
        <title>Genome and low-iron response of an oceanic diatom adapted to chronic iron limitation.</title>
        <authorList>
            <person name="Lommer M."/>
            <person name="Specht M."/>
            <person name="Roy A.S."/>
            <person name="Kraemer L."/>
            <person name="Andreson R."/>
            <person name="Gutowska M.A."/>
            <person name="Wolf J."/>
            <person name="Bergner S.V."/>
            <person name="Schilhabel M.B."/>
            <person name="Klostermeier U.C."/>
            <person name="Beiko R.G."/>
            <person name="Rosenstiel P."/>
            <person name="Hippler M."/>
            <person name="Laroche J."/>
        </authorList>
    </citation>
    <scope>NUCLEOTIDE SEQUENCE [LARGE SCALE GENOMIC DNA]</scope>
    <source>
        <strain evidence="8 9">CCMP1005</strain>
    </source>
</reference>
<feature type="region of interest" description="Disordered" evidence="7">
    <location>
        <begin position="1019"/>
        <end position="1098"/>
    </location>
</feature>
<accession>K0RAX0</accession>
<evidence type="ECO:0000256" key="4">
    <source>
        <dbReference type="ARBA" id="ARBA00022737"/>
    </source>
</evidence>
<comment type="similarity">
    <text evidence="1">Belongs to the plasmodium circumsporozoite protein family.</text>
</comment>
<feature type="compositionally biased region" description="Polar residues" evidence="7">
    <location>
        <begin position="101"/>
        <end position="118"/>
    </location>
</feature>
<keyword evidence="9" id="KW-1185">Reference proteome</keyword>
<name>K0RAX0_THAOC</name>
<dbReference type="OrthoDB" id="10671472at2759"/>
<feature type="compositionally biased region" description="Low complexity" evidence="7">
    <location>
        <begin position="1048"/>
        <end position="1098"/>
    </location>
</feature>
<dbReference type="PANTHER" id="PTHR44826:SF3">
    <property type="entry name" value="SPORE COAT PROTEIN SP85"/>
    <property type="match status" value="1"/>
</dbReference>
<evidence type="ECO:0000256" key="3">
    <source>
        <dbReference type="ARBA" id="ARBA00022522"/>
    </source>
</evidence>
<protein>
    <recommendedName>
        <fullName evidence="2">Circumsporozoite protein</fullName>
    </recommendedName>
</protein>
<dbReference type="InterPro" id="IPR051860">
    <property type="entry name" value="Plasmodium_CSP_Invasion"/>
</dbReference>
<sequence length="1526" mass="165986">MMKNARRIEKRSILDISTHNDLSNLAYSYTDGRLDTEYLAGSRSRSSDPHRVSLGTEVLLDPPRLPTTPTTALHSLLFILCFSSQEESRQERADREGLGSGTASATDQRPDSGESSASVDGVFGASRFGIFGSAILRRRELAEAGRKLYDKKTSDRSLGPGPPRTARLDRVRRRGHPERHHDVLVGHEASTCITADTASSTSFTFNWPGSSDPTSKWYPPHVGFEEDLFQAAMSHDDGSGRRSWTIRIGTGGNMYSHYAPDLHGESMAPQAHGDAPWIDEVQQQVAVNNNLNNQAPWNRPYFHHQAGAYQRDGSYTTVPFYSPSFARHCAGNTCTFASWGTQAHVPTPFTAPVMFITRYTNCGSGVIELTQAMHNFADVASGTTVDQNYFNVGWGGVRASRLPFALEASSSEGSSTDSLDFANPDYVDTMGQCPWQVSHSSPGQMTNLDQTPGYTGKPDNSTSQVVNTNVGGCMVTSCTDAQVSSGSHTRVALRVSPGSTPNCSSHSFTYTREGVTYPGMRCDLRDTGFGRNFANSCEPWARFGFKRMDTGAVLEVAYVKHWTWNSGDEDTFLAIYEEDAATARSTFNSFFDNTADTVNNLDIEVVLMTTTSPPAGYNPGVTESAFTYVYGRGEDYSQLPSPNAGDGSVTGTSRRRWGTSDRDYTVFTVNWLGQSRLKPGQTYINRSFQFASELGAVEALGEDLREKVYIDQVDEVDYNARRVDLYKDGDKFEAVAASVVGGSSSCGSETATVSCSGWSTPQAGKSPFFYITCGANTHVGQDPYHFSPSFGGTFPGHAPVGGTVRSYVCDGQPNTVRPTWKLLGFFSPGDCAGIESATLDEFVCPDNASGVVVPPHLGGPGSADFMTGGAADIQYAGVGRPMDANGVYYNEETRDIWYAPGTPDTGMSQITSSPGPYTNTPQGCKTYCETQITAGGNAVYSNLVGFSWYDATQGNPARPADNNYCTCFKRDGTTAGDTIGSFDGGYGAAGTTNRRLQSSPGQQYGFVYCYACSTDAPSNQPSVSGQPSGQPSVSAVPTVQPSAPPSSIPSEVPSSQPSAIPSSAPSSVPSEAPSGQPSSAPSQMPSSMPSESPSSNPSQGCDNIRTDCGWGIFNPWTCQCDCPVGICRDNNGYCLNPCQDTINVNPFAGCAPGWDCPWHPSNDGYCKSEIHIPNVFEIYRSAKDCCQEHYGGSAQCVTDSTTLGANSRSSEFPDTSNYYAPVEADNAWQTEQGQEPKWFPDLYNKRNCVYGSNYESWMNEEDFKDNYLSKTSARCCDNWFSDKGTGCPDPGSAVNPEAEDEALSGGLVAYYFPEFDKNNCGFGIDYPAWMGVNGYEKHYLYTSGQECCDRYFEGVGGCPHETTHDGGYFWSQYEDELPNDQAMPTVYNHTYYPLMERGTCVNGTDYPDWMAIDDDYRRMYLFKDLEGCCQQWFSDFDVQGCVGSVVQGFYDYVPCVENRDDSGCVETSSVTNTTAHQLAMFYPRLGSNTCGNDGDMPSWMLSEDYAEYYLYSTMSQCCAAFGFSCG</sequence>
<evidence type="ECO:0000256" key="6">
    <source>
        <dbReference type="ARBA" id="ARBA00045806"/>
    </source>
</evidence>
<evidence type="ECO:0000256" key="2">
    <source>
        <dbReference type="ARBA" id="ARBA00021911"/>
    </source>
</evidence>
<feature type="region of interest" description="Disordered" evidence="7">
    <location>
        <begin position="148"/>
        <end position="175"/>
    </location>
</feature>
<comment type="function">
    <text evidence="6">Essential sporozoite protein. In the mosquito vector, required for sporozoite development in the oocyst, migration through the vector hemolymph and entry into the vector salivary glands. In the vertebrate host, required for sporozoite migration through the host dermis and infection of host hepatocytes. Binds to highly sulfated heparan sulfate proteoglycans (HSPGs) on the surface of host hepatocytes.</text>
</comment>
<evidence type="ECO:0000256" key="1">
    <source>
        <dbReference type="ARBA" id="ARBA00006241"/>
    </source>
</evidence>
<organism evidence="8 9">
    <name type="scientific">Thalassiosira oceanica</name>
    <name type="common">Marine diatom</name>
    <dbReference type="NCBI Taxonomy" id="159749"/>
    <lineage>
        <taxon>Eukaryota</taxon>
        <taxon>Sar</taxon>
        <taxon>Stramenopiles</taxon>
        <taxon>Ochrophyta</taxon>
        <taxon>Bacillariophyta</taxon>
        <taxon>Coscinodiscophyceae</taxon>
        <taxon>Thalassiosirophycidae</taxon>
        <taxon>Thalassiosirales</taxon>
        <taxon>Thalassiosiraceae</taxon>
        <taxon>Thalassiosira</taxon>
    </lineage>
</organism>
<evidence type="ECO:0000256" key="7">
    <source>
        <dbReference type="SAM" id="MobiDB-lite"/>
    </source>
</evidence>
<evidence type="ECO:0000313" key="8">
    <source>
        <dbReference type="EMBL" id="EJK49474.1"/>
    </source>
</evidence>
<comment type="function">
    <text evidence="5">In the vertebrate host, binds to highly sulfated heparan sulfate proteoglycans (HSPGs) on the surface of host hepatocytes and is required for sporozoite invasion of the host hepatocytes.</text>
</comment>
<dbReference type="EMBL" id="AGNL01044754">
    <property type="protein sequence ID" value="EJK49474.1"/>
    <property type="molecule type" value="Genomic_DNA"/>
</dbReference>
<dbReference type="Proteomes" id="UP000266841">
    <property type="component" value="Unassembled WGS sequence"/>
</dbReference>
<feature type="compositionally biased region" description="Low complexity" evidence="7">
    <location>
        <begin position="1019"/>
        <end position="1034"/>
    </location>
</feature>
<proteinExistence type="inferred from homology"/>
<comment type="caution">
    <text evidence="8">The sequence shown here is derived from an EMBL/GenBank/DDBJ whole genome shotgun (WGS) entry which is preliminary data.</text>
</comment>
<dbReference type="PANTHER" id="PTHR44826">
    <property type="entry name" value="SPORE COAT PROTEIN SP85"/>
    <property type="match status" value="1"/>
</dbReference>
<evidence type="ECO:0000256" key="5">
    <source>
        <dbReference type="ARBA" id="ARBA00033726"/>
    </source>
</evidence>
<gene>
    <name evidence="8" type="ORF">THAOC_31648</name>
</gene>
<keyword evidence="4" id="KW-0677">Repeat</keyword>
<keyword evidence="3" id="KW-0748">Sporozoite</keyword>
<evidence type="ECO:0000313" key="9">
    <source>
        <dbReference type="Proteomes" id="UP000266841"/>
    </source>
</evidence>